<gene>
    <name evidence="3" type="ORF">ANCDUO_24485</name>
</gene>
<dbReference type="AlphaFoldDB" id="A0A0C2FFP3"/>
<dbReference type="EMBL" id="KN772379">
    <property type="protein sequence ID" value="KIH45474.1"/>
    <property type="molecule type" value="Genomic_DNA"/>
</dbReference>
<dbReference type="InterPro" id="IPR011021">
    <property type="entry name" value="Arrestin-like_N"/>
</dbReference>
<dbReference type="Pfam" id="PF00339">
    <property type="entry name" value="Arrestin_N"/>
    <property type="match status" value="1"/>
</dbReference>
<evidence type="ECO:0000256" key="1">
    <source>
        <dbReference type="ARBA" id="ARBA00005298"/>
    </source>
</evidence>
<dbReference type="InterPro" id="IPR014756">
    <property type="entry name" value="Ig_E-set"/>
</dbReference>
<dbReference type="Proteomes" id="UP000054047">
    <property type="component" value="Unassembled WGS sequence"/>
</dbReference>
<dbReference type="Gene3D" id="2.60.40.640">
    <property type="match status" value="1"/>
</dbReference>
<keyword evidence="4" id="KW-1185">Reference proteome</keyword>
<proteinExistence type="inferred from homology"/>
<feature type="domain" description="Arrestin-like N-terminal" evidence="2">
    <location>
        <begin position="33"/>
        <end position="116"/>
    </location>
</feature>
<name>A0A0C2FFP3_9BILA</name>
<protein>
    <recommendedName>
        <fullName evidence="2">Arrestin-like N-terminal domain-containing protein</fullName>
    </recommendedName>
</protein>
<feature type="non-terminal residue" evidence="3">
    <location>
        <position position="120"/>
    </location>
</feature>
<accession>A0A0C2FFP3</accession>
<reference evidence="3 4" key="1">
    <citation type="submission" date="2013-12" db="EMBL/GenBank/DDBJ databases">
        <title>Draft genome of the parsitic nematode Ancylostoma duodenale.</title>
        <authorList>
            <person name="Mitreva M."/>
        </authorList>
    </citation>
    <scope>NUCLEOTIDE SEQUENCE [LARGE SCALE GENOMIC DNA]</scope>
    <source>
        <strain evidence="3 4">Zhejiang</strain>
    </source>
</reference>
<comment type="similarity">
    <text evidence="1">Belongs to the arrestin family.</text>
</comment>
<sequence>MQREMVDKTEREGFFFCAKIACRQMAPNDICFYITFSNAKEVYTPGSVIDGIAHVILAEPTKARSLKITLDSRAYTTWEVSRTRSVTSSRSESYSESYSAKVIYADDKMVAWSSPSGAME</sequence>
<evidence type="ECO:0000313" key="3">
    <source>
        <dbReference type="EMBL" id="KIH45474.1"/>
    </source>
</evidence>
<organism evidence="3 4">
    <name type="scientific">Ancylostoma duodenale</name>
    <dbReference type="NCBI Taxonomy" id="51022"/>
    <lineage>
        <taxon>Eukaryota</taxon>
        <taxon>Metazoa</taxon>
        <taxon>Ecdysozoa</taxon>
        <taxon>Nematoda</taxon>
        <taxon>Chromadorea</taxon>
        <taxon>Rhabditida</taxon>
        <taxon>Rhabditina</taxon>
        <taxon>Rhabditomorpha</taxon>
        <taxon>Strongyloidea</taxon>
        <taxon>Ancylostomatidae</taxon>
        <taxon>Ancylostomatinae</taxon>
        <taxon>Ancylostoma</taxon>
    </lineage>
</organism>
<dbReference type="SUPFAM" id="SSF81296">
    <property type="entry name" value="E set domains"/>
    <property type="match status" value="1"/>
</dbReference>
<evidence type="ECO:0000259" key="2">
    <source>
        <dbReference type="Pfam" id="PF00339"/>
    </source>
</evidence>
<dbReference type="InterPro" id="IPR014752">
    <property type="entry name" value="Arrestin-like_C"/>
</dbReference>
<evidence type="ECO:0000313" key="4">
    <source>
        <dbReference type="Proteomes" id="UP000054047"/>
    </source>
</evidence>